<dbReference type="InterPro" id="IPR001387">
    <property type="entry name" value="Cro/C1-type_HTH"/>
</dbReference>
<evidence type="ECO:0000259" key="1">
    <source>
        <dbReference type="PROSITE" id="PS50943"/>
    </source>
</evidence>
<dbReference type="GO" id="GO:0003677">
    <property type="term" value="F:DNA binding"/>
    <property type="evidence" value="ECO:0007669"/>
    <property type="project" value="InterPro"/>
</dbReference>
<reference evidence="2" key="1">
    <citation type="submission" date="2019-03" db="EMBL/GenBank/DDBJ databases">
        <title>Single cell metagenomics reveals metabolic interactions within the superorganism composed of flagellate Streblomastix strix and complex community of Bacteroidetes bacteria on its surface.</title>
        <authorList>
            <person name="Treitli S.C."/>
            <person name="Kolisko M."/>
            <person name="Husnik F."/>
            <person name="Keeling P."/>
            <person name="Hampl V."/>
        </authorList>
    </citation>
    <scope>NUCLEOTIDE SEQUENCE</scope>
    <source>
        <strain evidence="2">STM</strain>
    </source>
</reference>
<dbReference type="CDD" id="cd00093">
    <property type="entry name" value="HTH_XRE"/>
    <property type="match status" value="1"/>
</dbReference>
<dbReference type="Gene3D" id="1.10.260.40">
    <property type="entry name" value="lambda repressor-like DNA-binding domains"/>
    <property type="match status" value="1"/>
</dbReference>
<feature type="domain" description="HTH cro/C1-type" evidence="1">
    <location>
        <begin position="47"/>
        <end position="66"/>
    </location>
</feature>
<dbReference type="EMBL" id="SNRY01010105">
    <property type="protein sequence ID" value="KAA6306186.1"/>
    <property type="molecule type" value="Genomic_DNA"/>
</dbReference>
<dbReference type="AlphaFoldDB" id="A0A5J4P9Q5"/>
<organism evidence="2">
    <name type="scientific">termite gut metagenome</name>
    <dbReference type="NCBI Taxonomy" id="433724"/>
    <lineage>
        <taxon>unclassified sequences</taxon>
        <taxon>metagenomes</taxon>
        <taxon>organismal metagenomes</taxon>
    </lineage>
</organism>
<dbReference type="PROSITE" id="PS50943">
    <property type="entry name" value="HTH_CROC1"/>
    <property type="match status" value="1"/>
</dbReference>
<accession>A0A5J4P9Q5</accession>
<protein>
    <recommendedName>
        <fullName evidence="1">HTH cro/C1-type domain-containing protein</fullName>
    </recommendedName>
</protein>
<gene>
    <name evidence="2" type="ORF">EZS27_042159</name>
</gene>
<proteinExistence type="predicted"/>
<evidence type="ECO:0000313" key="2">
    <source>
        <dbReference type="EMBL" id="KAA6306186.1"/>
    </source>
</evidence>
<feature type="non-terminal residue" evidence="2">
    <location>
        <position position="110"/>
    </location>
</feature>
<sequence length="110" mass="13264">MNNFDPNKLTKLHNFNDILDQKYGKEGTETRAAFHEKSMAWYYGDILRDRRKELKLTQQQLAEKVGKERKDIDLLKQSERKRLKEENKWDTVETLADRLIHQQEITELFI</sequence>
<dbReference type="SUPFAM" id="SSF47413">
    <property type="entry name" value="lambda repressor-like DNA-binding domains"/>
    <property type="match status" value="1"/>
</dbReference>
<dbReference type="InterPro" id="IPR010982">
    <property type="entry name" value="Lambda_DNA-bd_dom_sf"/>
</dbReference>
<comment type="caution">
    <text evidence="2">The sequence shown here is derived from an EMBL/GenBank/DDBJ whole genome shotgun (WGS) entry which is preliminary data.</text>
</comment>
<name>A0A5J4P9Q5_9ZZZZ</name>